<evidence type="ECO:0000313" key="2">
    <source>
        <dbReference type="EMBL" id="CAF3823469.1"/>
    </source>
</evidence>
<dbReference type="InterPro" id="IPR041453">
    <property type="entry name" value="Suv3_N"/>
</dbReference>
<dbReference type="AlphaFoldDB" id="A0A8S2K2M4"/>
<reference evidence="2" key="1">
    <citation type="submission" date="2021-02" db="EMBL/GenBank/DDBJ databases">
        <authorList>
            <person name="Nowell W R."/>
        </authorList>
    </citation>
    <scope>NUCLEOTIDE SEQUENCE</scope>
</reference>
<dbReference type="Pfam" id="PF18114">
    <property type="entry name" value="Suv3_N"/>
    <property type="match status" value="1"/>
</dbReference>
<evidence type="ECO:0000313" key="3">
    <source>
        <dbReference type="Proteomes" id="UP000676336"/>
    </source>
</evidence>
<protein>
    <recommendedName>
        <fullName evidence="1">Suv3 N-terminal domain-containing protein</fullName>
    </recommendedName>
</protein>
<organism evidence="2 3">
    <name type="scientific">Rotaria magnacalcarata</name>
    <dbReference type="NCBI Taxonomy" id="392030"/>
    <lineage>
        <taxon>Eukaryota</taxon>
        <taxon>Metazoa</taxon>
        <taxon>Spiralia</taxon>
        <taxon>Gnathifera</taxon>
        <taxon>Rotifera</taxon>
        <taxon>Eurotatoria</taxon>
        <taxon>Bdelloidea</taxon>
        <taxon>Philodinida</taxon>
        <taxon>Philodinidae</taxon>
        <taxon>Rotaria</taxon>
    </lineage>
</organism>
<gene>
    <name evidence="2" type="ORF">SMN809_LOCUS2429</name>
</gene>
<sequence>MPNINDNRRHEISSTSIHHRYKLRTHLNDKLIDTLNRNSRPNDVKLMILKDEFDPLSLQSNNKDIKCEQEHKSIKQLERNDLLRVINDFYRHDDVKKLATDRGLDLQLFKNAYVSFRKFLIQSTV</sequence>
<accession>A0A8S2K2M4</accession>
<feature type="domain" description="Suv3 N-terminal" evidence="1">
    <location>
        <begin position="53"/>
        <end position="123"/>
    </location>
</feature>
<comment type="caution">
    <text evidence="2">The sequence shown here is derived from an EMBL/GenBank/DDBJ whole genome shotgun (WGS) entry which is preliminary data.</text>
</comment>
<name>A0A8S2K2M4_9BILA</name>
<dbReference type="Gene3D" id="1.10.1740.140">
    <property type="match status" value="1"/>
</dbReference>
<evidence type="ECO:0000259" key="1">
    <source>
        <dbReference type="Pfam" id="PF18114"/>
    </source>
</evidence>
<dbReference type="EMBL" id="CAJOBI010000444">
    <property type="protein sequence ID" value="CAF3823469.1"/>
    <property type="molecule type" value="Genomic_DNA"/>
</dbReference>
<feature type="non-terminal residue" evidence="2">
    <location>
        <position position="125"/>
    </location>
</feature>
<dbReference type="Proteomes" id="UP000676336">
    <property type="component" value="Unassembled WGS sequence"/>
</dbReference>
<proteinExistence type="predicted"/>